<gene>
    <name evidence="1" type="ORF">CPAG_08609</name>
</gene>
<protein>
    <submittedName>
        <fullName evidence="1">Uncharacterized protein</fullName>
    </submittedName>
</protein>
<proteinExistence type="predicted"/>
<dbReference type="AlphaFoldDB" id="A0A0J6IK52"/>
<name>A0A0J6IK52_COCPO</name>
<evidence type="ECO:0000313" key="1">
    <source>
        <dbReference type="EMBL" id="KMM72312.1"/>
    </source>
</evidence>
<reference evidence="2" key="2">
    <citation type="journal article" date="2009" name="Genome Res.">
        <title>Comparative genomic analyses of the human fungal pathogens Coccidioides and their relatives.</title>
        <authorList>
            <person name="Sharpton T.J."/>
            <person name="Stajich J.E."/>
            <person name="Rounsley S.D."/>
            <person name="Gardner M.J."/>
            <person name="Wortman J.R."/>
            <person name="Jordar V.S."/>
            <person name="Maiti R."/>
            <person name="Kodira C.D."/>
            <person name="Neafsey D.E."/>
            <person name="Zeng Q."/>
            <person name="Hung C.-Y."/>
            <person name="McMahan C."/>
            <person name="Muszewska A."/>
            <person name="Grynberg M."/>
            <person name="Mandel M.A."/>
            <person name="Kellner E.M."/>
            <person name="Barker B.M."/>
            <person name="Galgiani J.N."/>
            <person name="Orbach M.J."/>
            <person name="Kirkland T.N."/>
            <person name="Cole G.T."/>
            <person name="Henn M.R."/>
            <person name="Birren B.W."/>
            <person name="Taylor J.W."/>
        </authorList>
    </citation>
    <scope>NUCLEOTIDE SEQUENCE [LARGE SCALE GENOMIC DNA]</scope>
    <source>
        <strain evidence="2">RMSCC 3488</strain>
    </source>
</reference>
<dbReference type="EMBL" id="DS268114">
    <property type="protein sequence ID" value="KMM72312.1"/>
    <property type="molecule type" value="Genomic_DNA"/>
</dbReference>
<dbReference type="VEuPathDB" id="FungiDB:CPAG_08609"/>
<dbReference type="Proteomes" id="UP000054567">
    <property type="component" value="Unassembled WGS sequence"/>
</dbReference>
<sequence length="149" mass="16412">MAQAKPPAGPLQEHCSTPCMRMSVGASESMLAGISPRVDAHNPVSNFLRVSPWVLISSFVMGAFRSGTVRHTGFWIVLCKMIRSEPHPLSVFSLVPLNERSSRALDHPKNQPHVSYLPDYWDDDHFPGEAEGSTSASTLTQSDLARLRL</sequence>
<organism evidence="1 2">
    <name type="scientific">Coccidioides posadasii RMSCC 3488</name>
    <dbReference type="NCBI Taxonomy" id="454284"/>
    <lineage>
        <taxon>Eukaryota</taxon>
        <taxon>Fungi</taxon>
        <taxon>Dikarya</taxon>
        <taxon>Ascomycota</taxon>
        <taxon>Pezizomycotina</taxon>
        <taxon>Eurotiomycetes</taxon>
        <taxon>Eurotiomycetidae</taxon>
        <taxon>Onygenales</taxon>
        <taxon>Onygenaceae</taxon>
        <taxon>Coccidioides</taxon>
    </lineage>
</organism>
<evidence type="ECO:0000313" key="2">
    <source>
        <dbReference type="Proteomes" id="UP000054567"/>
    </source>
</evidence>
<reference evidence="2" key="3">
    <citation type="journal article" date="2010" name="Genome Res.">
        <title>Population genomic sequencing of Coccidioides fungi reveals recent hybridization and transposon control.</title>
        <authorList>
            <person name="Neafsey D.E."/>
            <person name="Barker B.M."/>
            <person name="Sharpton T.J."/>
            <person name="Stajich J.E."/>
            <person name="Park D.J."/>
            <person name="Whiston E."/>
            <person name="Hung C.-Y."/>
            <person name="McMahan C."/>
            <person name="White J."/>
            <person name="Sykes S."/>
            <person name="Heiman D."/>
            <person name="Young S."/>
            <person name="Zeng Q."/>
            <person name="Abouelleil A."/>
            <person name="Aftuck L."/>
            <person name="Bessette D."/>
            <person name="Brown A."/>
            <person name="FitzGerald M."/>
            <person name="Lui A."/>
            <person name="Macdonald J.P."/>
            <person name="Priest M."/>
            <person name="Orbach M.J."/>
            <person name="Galgiani J.N."/>
            <person name="Kirkland T.N."/>
            <person name="Cole G.T."/>
            <person name="Birren B.W."/>
            <person name="Henn M.R."/>
            <person name="Taylor J.W."/>
            <person name="Rounsley S.D."/>
        </authorList>
    </citation>
    <scope>NUCLEOTIDE SEQUENCE [LARGE SCALE GENOMIC DNA]</scope>
    <source>
        <strain evidence="2">RMSCC 3488</strain>
    </source>
</reference>
<accession>A0A0J6IK52</accession>
<reference evidence="1 2" key="1">
    <citation type="submission" date="2007-06" db="EMBL/GenBank/DDBJ databases">
        <title>The Genome Sequence of Coccidioides posadasii RMSCC_3488.</title>
        <authorList>
            <consortium name="Coccidioides Genome Resources Consortium"/>
            <consortium name="The Broad Institute Genome Sequencing Platform"/>
            <person name="Henn M.R."/>
            <person name="Sykes S."/>
            <person name="Young S."/>
            <person name="Jaffe D."/>
            <person name="Berlin A."/>
            <person name="Alvarez P."/>
            <person name="Butler J."/>
            <person name="Gnerre S."/>
            <person name="Grabherr M."/>
            <person name="Mauceli E."/>
            <person name="Brockman W."/>
            <person name="Kodira C."/>
            <person name="Alvarado L."/>
            <person name="Zeng Q."/>
            <person name="Crawford M."/>
            <person name="Antoine C."/>
            <person name="Devon K."/>
            <person name="Galgiani J."/>
            <person name="Orsborn K."/>
            <person name="Lewis M.L."/>
            <person name="Nusbaum C."/>
            <person name="Galagan J."/>
            <person name="Birren B."/>
        </authorList>
    </citation>
    <scope>NUCLEOTIDE SEQUENCE [LARGE SCALE GENOMIC DNA]</scope>
    <source>
        <strain evidence="1 2">RMSCC 3488</strain>
    </source>
</reference>